<dbReference type="GO" id="GO:0046872">
    <property type="term" value="F:metal ion binding"/>
    <property type="evidence" value="ECO:0007669"/>
    <property type="project" value="UniProtKB-KW"/>
</dbReference>
<proteinExistence type="predicted"/>
<dbReference type="OrthoDB" id="1476984at2759"/>
<dbReference type="GO" id="GO:0008948">
    <property type="term" value="F:oxaloacetate decarboxylase activity"/>
    <property type="evidence" value="ECO:0007669"/>
    <property type="project" value="TreeGrafter"/>
</dbReference>
<organism evidence="2 3">
    <name type="scientific">Pseudocercospora fuligena</name>
    <dbReference type="NCBI Taxonomy" id="685502"/>
    <lineage>
        <taxon>Eukaryota</taxon>
        <taxon>Fungi</taxon>
        <taxon>Dikarya</taxon>
        <taxon>Ascomycota</taxon>
        <taxon>Pezizomycotina</taxon>
        <taxon>Dothideomycetes</taxon>
        <taxon>Dothideomycetidae</taxon>
        <taxon>Mycosphaerellales</taxon>
        <taxon>Mycosphaerellaceae</taxon>
        <taxon>Pseudocercospora</taxon>
    </lineage>
</organism>
<keyword evidence="3" id="KW-1185">Reference proteome</keyword>
<comment type="caution">
    <text evidence="2">The sequence shown here is derived from an EMBL/GenBank/DDBJ whole genome shotgun (WGS) entry which is preliminary data.</text>
</comment>
<dbReference type="Proteomes" id="UP000660729">
    <property type="component" value="Unassembled WGS sequence"/>
</dbReference>
<dbReference type="PANTHER" id="PTHR33254:SF4">
    <property type="entry name" value="4-HYDROXY-4-METHYL-2-OXOGLUTARATE ALDOLASE 3-RELATED"/>
    <property type="match status" value="1"/>
</dbReference>
<gene>
    <name evidence="2" type="ORF">HII31_12800</name>
</gene>
<dbReference type="Gene3D" id="3.50.30.40">
    <property type="entry name" value="Ribonuclease E inhibitor RraA/RraA-like"/>
    <property type="match status" value="1"/>
</dbReference>
<accession>A0A8H6R8S7</accession>
<keyword evidence="1" id="KW-0460">Magnesium</keyword>
<evidence type="ECO:0000313" key="2">
    <source>
        <dbReference type="EMBL" id="KAF7185927.1"/>
    </source>
</evidence>
<keyword evidence="1" id="KW-0479">Metal-binding</keyword>
<evidence type="ECO:0000313" key="3">
    <source>
        <dbReference type="Proteomes" id="UP000660729"/>
    </source>
</evidence>
<dbReference type="Pfam" id="PF03737">
    <property type="entry name" value="RraA-like"/>
    <property type="match status" value="1"/>
</dbReference>
<feature type="binding site" evidence="1">
    <location>
        <position position="146"/>
    </location>
    <ligand>
        <name>Mg(2+)</name>
        <dbReference type="ChEBI" id="CHEBI:18420"/>
    </ligand>
</feature>
<dbReference type="EMBL" id="JABCIY010000306">
    <property type="protein sequence ID" value="KAF7185927.1"/>
    <property type="molecule type" value="Genomic_DNA"/>
</dbReference>
<name>A0A8H6R8S7_9PEZI</name>
<dbReference type="SUPFAM" id="SSF89562">
    <property type="entry name" value="RraA-like"/>
    <property type="match status" value="1"/>
</dbReference>
<feature type="binding site" evidence="1">
    <location>
        <begin position="123"/>
        <end position="126"/>
    </location>
    <ligand>
        <name>substrate</name>
    </ligand>
</feature>
<dbReference type="InterPro" id="IPR005493">
    <property type="entry name" value="RraA/RraA-like"/>
</dbReference>
<reference evidence="2" key="1">
    <citation type="submission" date="2020-04" db="EMBL/GenBank/DDBJ databases">
        <title>Draft genome resource of the tomato pathogen Pseudocercospora fuligena.</title>
        <authorList>
            <person name="Zaccaron A."/>
        </authorList>
    </citation>
    <scope>NUCLEOTIDE SEQUENCE</scope>
    <source>
        <strain evidence="2">PF001</strain>
    </source>
</reference>
<protein>
    <submittedName>
        <fullName evidence="2">4-hydroxy-4-methyl-2-oxoglutarate aldolase/4-carboxy-4-hydroxy-2-oxoadipate aldolase</fullName>
    </submittedName>
</protein>
<evidence type="ECO:0000256" key="1">
    <source>
        <dbReference type="PIRSR" id="PIRSR605493-1"/>
    </source>
</evidence>
<comment type="cofactor">
    <cofactor evidence="1">
        <name>Mg(2+)</name>
        <dbReference type="ChEBI" id="CHEBI:18420"/>
    </cofactor>
</comment>
<dbReference type="AlphaFoldDB" id="A0A8H6R8S7"/>
<dbReference type="CDD" id="cd16841">
    <property type="entry name" value="RraA_family"/>
    <property type="match status" value="1"/>
</dbReference>
<dbReference type="InterPro" id="IPR036704">
    <property type="entry name" value="RraA/RraA-like_sf"/>
</dbReference>
<dbReference type="GO" id="GO:0047443">
    <property type="term" value="F:4-hydroxy-4-methyl-2-oxoglutarate aldolase activity"/>
    <property type="evidence" value="ECO:0007669"/>
    <property type="project" value="TreeGrafter"/>
</dbReference>
<dbReference type="PANTHER" id="PTHR33254">
    <property type="entry name" value="4-HYDROXY-4-METHYL-2-OXOGLUTARATE ALDOLASE 3-RELATED"/>
    <property type="match status" value="1"/>
</dbReference>
<feature type="binding site" evidence="1">
    <location>
        <position position="145"/>
    </location>
    <ligand>
        <name>substrate</name>
    </ligand>
</feature>
<sequence length="256" mass="27711">MSSRRGSFVDVAAICDEIKVNYSPCDVADALLVINVAGAGHLANIHPIPTRSHGKNRIVAPISTIIFVSKDHKPSPASPHDEIPGGILQESNLPKDKHWTDVPPSGSVVLMQQPEDQVVAVLGDIVASRYKMRGVLGCFVDGRVRDISSQAEMCDDGRWQAWTKGLSSVGTSMQAKPWAVDVPIQVGLVNIRPGDIMVADEAEQVCTVIPQDKLTEVAAWLPRLKKADDGVLKDAQSGVDLKTSFTSHPDHYTQQH</sequence>